<comment type="pathway">
    <text evidence="1">Carbohydrate metabolism.</text>
</comment>
<dbReference type="PaxDb" id="880073-Calab_2835"/>
<dbReference type="STRING" id="880073.Cabys_1687"/>
<dbReference type="HOGENOM" id="CLU_053334_0_0_0"/>
<dbReference type="Proteomes" id="UP000004671">
    <property type="component" value="Chromosome"/>
</dbReference>
<organism evidence="3 4">
    <name type="scientific">Caldithrix abyssi DSM 13497</name>
    <dbReference type="NCBI Taxonomy" id="880073"/>
    <lineage>
        <taxon>Bacteria</taxon>
        <taxon>Pseudomonadati</taxon>
        <taxon>Calditrichota</taxon>
        <taxon>Calditrichia</taxon>
        <taxon>Calditrichales</taxon>
        <taxon>Calditrichaceae</taxon>
        <taxon>Caldithrix</taxon>
    </lineage>
</organism>
<dbReference type="FunCoup" id="H1XRG1">
    <property type="interactions" value="135"/>
</dbReference>
<dbReference type="Gene3D" id="3.20.20.70">
    <property type="entry name" value="Aldolase class I"/>
    <property type="match status" value="1"/>
</dbReference>
<dbReference type="Gene3D" id="1.10.400.20">
    <property type="entry name" value="putative tagatose 6-phosphate kinase domain like"/>
    <property type="match status" value="1"/>
</dbReference>
<dbReference type="GO" id="GO:0005975">
    <property type="term" value="P:carbohydrate metabolic process"/>
    <property type="evidence" value="ECO:0007669"/>
    <property type="project" value="InterPro"/>
</dbReference>
<protein>
    <submittedName>
        <fullName evidence="3">D-tagatose-bisphosphate aldolase class II accessory protein AgaZ</fullName>
    </submittedName>
    <submittedName>
        <fullName evidence="2">Tagatose-bisphosphate aldolase noncatalytic subunit</fullName>
    </submittedName>
</protein>
<dbReference type="GO" id="GO:0009401">
    <property type="term" value="P:phosphoenolpyruvate-dependent sugar phosphotransferase system"/>
    <property type="evidence" value="ECO:0007669"/>
    <property type="project" value="TreeGrafter"/>
</dbReference>
<gene>
    <name evidence="2" type="ORF">Cabys_1687</name>
    <name evidence="3" type="ORF">Calab_2835</name>
</gene>
<proteinExistence type="predicted"/>
<dbReference type="Pfam" id="PF08013">
    <property type="entry name" value="GatZ_KbaZ-like"/>
    <property type="match status" value="1"/>
</dbReference>
<dbReference type="Proteomes" id="UP000183868">
    <property type="component" value="Chromosome"/>
</dbReference>
<reference evidence="3 4" key="1">
    <citation type="submission" date="2011-09" db="EMBL/GenBank/DDBJ databases">
        <title>The permanent draft genome of Caldithrix abyssi DSM 13497.</title>
        <authorList>
            <consortium name="US DOE Joint Genome Institute (JGI-PGF)"/>
            <person name="Lucas S."/>
            <person name="Han J."/>
            <person name="Lapidus A."/>
            <person name="Bruce D."/>
            <person name="Goodwin L."/>
            <person name="Pitluck S."/>
            <person name="Peters L."/>
            <person name="Kyrpides N."/>
            <person name="Mavromatis K."/>
            <person name="Ivanova N."/>
            <person name="Mikhailova N."/>
            <person name="Chertkov O."/>
            <person name="Detter J.C."/>
            <person name="Tapia R."/>
            <person name="Han C."/>
            <person name="Land M."/>
            <person name="Hauser L."/>
            <person name="Markowitz V."/>
            <person name="Cheng J.-F."/>
            <person name="Hugenholtz P."/>
            <person name="Woyke T."/>
            <person name="Wu D."/>
            <person name="Spring S."/>
            <person name="Brambilla E."/>
            <person name="Klenk H.-P."/>
            <person name="Eisen J.A."/>
        </authorList>
    </citation>
    <scope>NUCLEOTIDE SEQUENCE [LARGE SCALE GENOMIC DNA]</scope>
    <source>
        <strain evidence="3 4">DSM 13497</strain>
    </source>
</reference>
<dbReference type="RefSeq" id="WP_006929782.1">
    <property type="nucleotide sequence ID" value="NZ_CM001402.1"/>
</dbReference>
<evidence type="ECO:0000313" key="3">
    <source>
        <dbReference type="EMBL" id="EHO42442.1"/>
    </source>
</evidence>
<name>H1XRG1_CALAY</name>
<sequence length="453" mass="51047">MSLHPLNKLIERHKKGTPVGIYSVCSANPFVLKAAMLQAQKDQSLLLIEATSNQVDQFGGYTGMRPEDFKTMTLELAAENNYDPQGLILGGDHLGPNRWTKLSASRAMDYAREQIAAYVKAGFSKIHLDATMPLQNDATDSAGRLPVETIAQRTAELCAVAEQTYRQSDQLFPPPVYIVGSDVPIPGGAQEALNQIHITEVKEVQQTIDHVRRAFEKNGLEAAYERVCAVVVQPGVEFADQIVFEYAPDRAAALKDFIESHSQLVYEAHSTDYQTAPLLRQMVKDHFAILKVGPALTFALREAIFALAFMEKELLPLHRALKPSAILETLDQTMDKNPAYWQKHYGGTKEEVRFAQRFSLSDRIRYYWPFPKVQKALRQLLKNLQQISIPLTLVSQFMPEEYQRIRQGTLTNDPQALILNKIQSVLKQYAEATQIQNSLTFTQNQNSLAMERL</sequence>
<dbReference type="PANTHER" id="PTHR32502:SF2">
    <property type="entry name" value="D-TAGATOSE-1,6-BISPHOSPHATE ALDOLASE SUBUNIT KBAZ"/>
    <property type="match status" value="1"/>
</dbReference>
<dbReference type="InterPro" id="IPR012062">
    <property type="entry name" value="GatZ/KbaZ-like"/>
</dbReference>
<dbReference type="PIRSF" id="PIRSF009264">
    <property type="entry name" value="TagBP_ald_AgaZ"/>
    <property type="match status" value="1"/>
</dbReference>
<evidence type="ECO:0000313" key="2">
    <source>
        <dbReference type="EMBL" id="APF18436.1"/>
    </source>
</evidence>
<evidence type="ECO:0000313" key="4">
    <source>
        <dbReference type="Proteomes" id="UP000004671"/>
    </source>
</evidence>
<dbReference type="EMBL" id="CM001402">
    <property type="protein sequence ID" value="EHO42442.1"/>
    <property type="molecule type" value="Genomic_DNA"/>
</dbReference>
<dbReference type="PANTHER" id="PTHR32502">
    <property type="entry name" value="N-ACETYLGALACTOSAMINE PERMEASE II COMPONENT-RELATED"/>
    <property type="match status" value="1"/>
</dbReference>
<dbReference type="InterPro" id="IPR050303">
    <property type="entry name" value="GatZ_KbaZ_carbometab"/>
</dbReference>
<keyword evidence="4" id="KW-1185">Reference proteome</keyword>
<dbReference type="AlphaFoldDB" id="H1XRG1"/>
<dbReference type="EMBL" id="CP018099">
    <property type="protein sequence ID" value="APF18436.1"/>
    <property type="molecule type" value="Genomic_DNA"/>
</dbReference>
<accession>H1XRG1</accession>
<evidence type="ECO:0000313" key="5">
    <source>
        <dbReference type="Proteomes" id="UP000183868"/>
    </source>
</evidence>
<dbReference type="eggNOG" id="COG4573">
    <property type="taxonomic scope" value="Bacteria"/>
</dbReference>
<dbReference type="InterPro" id="IPR013785">
    <property type="entry name" value="Aldolase_TIM"/>
</dbReference>
<dbReference type="SMR" id="H1XRG1"/>
<dbReference type="SUPFAM" id="SSF51569">
    <property type="entry name" value="Aldolase"/>
    <property type="match status" value="1"/>
</dbReference>
<dbReference type="KEGG" id="caby:Cabys_1687"/>
<evidence type="ECO:0000256" key="1">
    <source>
        <dbReference type="ARBA" id="ARBA00005007"/>
    </source>
</evidence>
<dbReference type="InParanoid" id="H1XRG1"/>
<dbReference type="GO" id="GO:0005886">
    <property type="term" value="C:plasma membrane"/>
    <property type="evidence" value="ECO:0007669"/>
    <property type="project" value="TreeGrafter"/>
</dbReference>
<reference evidence="2 5" key="2">
    <citation type="submission" date="2016-11" db="EMBL/GenBank/DDBJ databases">
        <title>Genomic analysis of Caldithrix abyssi and proposal of a novel bacterial phylum Caldithrichaeota.</title>
        <authorList>
            <person name="Kublanov I."/>
            <person name="Sigalova O."/>
            <person name="Gavrilov S."/>
            <person name="Lebedinsky A."/>
            <person name="Ivanova N."/>
            <person name="Daum C."/>
            <person name="Reddy T."/>
            <person name="Klenk H.P."/>
            <person name="Goker M."/>
            <person name="Reva O."/>
            <person name="Miroshnichenko M."/>
            <person name="Kyprides N."/>
            <person name="Woyke T."/>
            <person name="Gelfand M."/>
        </authorList>
    </citation>
    <scope>NUCLEOTIDE SEQUENCE [LARGE SCALE GENOMIC DNA]</scope>
    <source>
        <strain evidence="2 5">LF13</strain>
    </source>
</reference>